<evidence type="ECO:0000256" key="6">
    <source>
        <dbReference type="SAM" id="MobiDB-lite"/>
    </source>
</evidence>
<proteinExistence type="inferred from homology"/>
<evidence type="ECO:0000256" key="4">
    <source>
        <dbReference type="ARBA" id="ARBA00022989"/>
    </source>
</evidence>
<organism evidence="8 9">
    <name type="scientific">Littorina saxatilis</name>
    <dbReference type="NCBI Taxonomy" id="31220"/>
    <lineage>
        <taxon>Eukaryota</taxon>
        <taxon>Metazoa</taxon>
        <taxon>Spiralia</taxon>
        <taxon>Lophotrochozoa</taxon>
        <taxon>Mollusca</taxon>
        <taxon>Gastropoda</taxon>
        <taxon>Caenogastropoda</taxon>
        <taxon>Littorinimorpha</taxon>
        <taxon>Littorinoidea</taxon>
        <taxon>Littorinidae</taxon>
        <taxon>Littorina</taxon>
    </lineage>
</organism>
<feature type="transmembrane region" description="Helical" evidence="7">
    <location>
        <begin position="511"/>
        <end position="532"/>
    </location>
</feature>
<feature type="transmembrane region" description="Helical" evidence="7">
    <location>
        <begin position="21"/>
        <end position="41"/>
    </location>
</feature>
<dbReference type="GO" id="GO:0005385">
    <property type="term" value="F:zinc ion transmembrane transporter activity"/>
    <property type="evidence" value="ECO:0007669"/>
    <property type="project" value="TreeGrafter"/>
</dbReference>
<dbReference type="GO" id="GO:0030003">
    <property type="term" value="P:intracellular monoatomic cation homeostasis"/>
    <property type="evidence" value="ECO:0007669"/>
    <property type="project" value="TreeGrafter"/>
</dbReference>
<feature type="transmembrane region" description="Helical" evidence="7">
    <location>
        <begin position="469"/>
        <end position="490"/>
    </location>
</feature>
<dbReference type="GO" id="GO:0071578">
    <property type="term" value="P:zinc ion import across plasma membrane"/>
    <property type="evidence" value="ECO:0007669"/>
    <property type="project" value="TreeGrafter"/>
</dbReference>
<dbReference type="Gene3D" id="1.20.1070.10">
    <property type="entry name" value="Rhodopsin 7-helix transmembrane proteins"/>
    <property type="match status" value="1"/>
</dbReference>
<reference evidence="8 9" key="1">
    <citation type="submission" date="2024-02" db="EMBL/GenBank/DDBJ databases">
        <title>Chromosome-scale genome assembly of the rough periwinkle Littorina saxatilis.</title>
        <authorList>
            <person name="De Jode A."/>
            <person name="Faria R."/>
            <person name="Formenti G."/>
            <person name="Sims Y."/>
            <person name="Smith T.P."/>
            <person name="Tracey A."/>
            <person name="Wood J.M.D."/>
            <person name="Zagrodzka Z.B."/>
            <person name="Johannesson K."/>
            <person name="Butlin R.K."/>
            <person name="Leder E.H."/>
        </authorList>
    </citation>
    <scope>NUCLEOTIDE SEQUENCE [LARGE SCALE GENOMIC DNA]</scope>
    <source>
        <strain evidence="8">Snail1</strain>
        <tissue evidence="8">Muscle</tissue>
    </source>
</reference>
<dbReference type="InterPro" id="IPR050799">
    <property type="entry name" value="ZIP_Transporter"/>
</dbReference>
<feature type="transmembrane region" description="Helical" evidence="7">
    <location>
        <begin position="184"/>
        <end position="205"/>
    </location>
</feature>
<dbReference type="GO" id="GO:0140410">
    <property type="term" value="F:monoatomic cation:bicarbonate symporter activity"/>
    <property type="evidence" value="ECO:0007669"/>
    <property type="project" value="TreeGrafter"/>
</dbReference>
<feature type="transmembrane region" description="Helical" evidence="7">
    <location>
        <begin position="150"/>
        <end position="172"/>
    </location>
</feature>
<dbReference type="PANTHER" id="PTHR12191:SF37">
    <property type="entry name" value="ZINC TRANSPORTER FOI"/>
    <property type="match status" value="1"/>
</dbReference>
<gene>
    <name evidence="8" type="ORF">V1264_003194</name>
</gene>
<dbReference type="AlphaFoldDB" id="A0AAN9G8A1"/>
<feature type="region of interest" description="Disordered" evidence="6">
    <location>
        <begin position="259"/>
        <end position="284"/>
    </location>
</feature>
<feature type="compositionally biased region" description="Polar residues" evidence="6">
    <location>
        <begin position="267"/>
        <end position="282"/>
    </location>
</feature>
<feature type="transmembrane region" description="Helical" evidence="7">
    <location>
        <begin position="443"/>
        <end position="463"/>
    </location>
</feature>
<feature type="compositionally biased region" description="Low complexity" evidence="6">
    <location>
        <begin position="317"/>
        <end position="327"/>
    </location>
</feature>
<dbReference type="Pfam" id="PF02535">
    <property type="entry name" value="Zip"/>
    <property type="match status" value="1"/>
</dbReference>
<evidence type="ECO:0000256" key="1">
    <source>
        <dbReference type="ARBA" id="ARBA00004141"/>
    </source>
</evidence>
<comment type="similarity">
    <text evidence="2">Belongs to the ZIP transporter (TC 2.A.5) family.</text>
</comment>
<dbReference type="PANTHER" id="PTHR12191">
    <property type="entry name" value="SOLUTE CARRIER FAMILY 39"/>
    <property type="match status" value="1"/>
</dbReference>
<accession>A0AAN9G8A1</accession>
<sequence length="538" mass="58300">MSFLFEGHPVKMLPQLKQTTFISFTLVCLCFTQWVISASNYSELASVFAKSVGPTTLGELFKGISTDGNLNNTCFDARNGYSNLVSCLESQCITKDEVARLFRLSLDTELDTQALREVAPAVVYTLNQRSSCGDGSDNATLTQRPSASAVWGYSFLMVTLINLCSLTGIMVLPCMKSSMYKVILMFMVALAVGTLVGSGVLVLIPEAFELSSVGRSKEGGSSHDYIWTSTSIIGGIYLFFLIERIMRMINTWRENTKDLKRRDEMATQGTLTSSFSRQTPHNASLRMKDPATVHLDPSPSSSCLCNVELDVPEGRGEQNSNNSSENGARSETEEGYGGKKGDDGEGDVGGSLIKKNLTATLNGHSHGSAGHNHNGQVAPVAYMVIFGDGLHNFIDGLSIGAAFTDSILLGISVSVAVMCEELPHELGDFAILLNAGMRLRKALMYNFLSSLMCYFGLVVGILVGEHTAAHTWIFGIAGGMFLYISLVDMMPEMNSAADSEEGKRLGMMRTFLIQNVGLILGYTVILLMARFGGDISFE</sequence>
<evidence type="ECO:0000313" key="9">
    <source>
        <dbReference type="Proteomes" id="UP001374579"/>
    </source>
</evidence>
<comment type="subcellular location">
    <subcellularLocation>
        <location evidence="1">Membrane</location>
        <topology evidence="1">Multi-pass membrane protein</topology>
    </subcellularLocation>
</comment>
<feature type="compositionally biased region" description="Basic and acidic residues" evidence="6">
    <location>
        <begin position="328"/>
        <end position="343"/>
    </location>
</feature>
<name>A0AAN9G8A1_9CAEN</name>
<evidence type="ECO:0008006" key="10">
    <source>
        <dbReference type="Google" id="ProtNLM"/>
    </source>
</evidence>
<keyword evidence="4 7" id="KW-1133">Transmembrane helix</keyword>
<feature type="region of interest" description="Disordered" evidence="6">
    <location>
        <begin position="312"/>
        <end position="349"/>
    </location>
</feature>
<keyword evidence="5 7" id="KW-0472">Membrane</keyword>
<evidence type="ECO:0000313" key="8">
    <source>
        <dbReference type="EMBL" id="KAK7098986.1"/>
    </source>
</evidence>
<dbReference type="EMBL" id="JBAMIC010000012">
    <property type="protein sequence ID" value="KAK7098986.1"/>
    <property type="molecule type" value="Genomic_DNA"/>
</dbReference>
<keyword evidence="9" id="KW-1185">Reference proteome</keyword>
<evidence type="ECO:0000256" key="2">
    <source>
        <dbReference type="ARBA" id="ARBA00006939"/>
    </source>
</evidence>
<evidence type="ECO:0000256" key="7">
    <source>
        <dbReference type="SAM" id="Phobius"/>
    </source>
</evidence>
<dbReference type="GO" id="GO:0005886">
    <property type="term" value="C:plasma membrane"/>
    <property type="evidence" value="ECO:0007669"/>
    <property type="project" value="TreeGrafter"/>
</dbReference>
<protein>
    <recommendedName>
        <fullName evidence="10">Zinc transporter ZIP14</fullName>
    </recommendedName>
</protein>
<feature type="transmembrane region" description="Helical" evidence="7">
    <location>
        <begin position="225"/>
        <end position="242"/>
    </location>
</feature>
<keyword evidence="3 7" id="KW-0812">Transmembrane</keyword>
<evidence type="ECO:0000256" key="5">
    <source>
        <dbReference type="ARBA" id="ARBA00023136"/>
    </source>
</evidence>
<comment type="caution">
    <text evidence="8">The sequence shown here is derived from an EMBL/GenBank/DDBJ whole genome shotgun (WGS) entry which is preliminary data.</text>
</comment>
<dbReference type="InterPro" id="IPR003689">
    <property type="entry name" value="ZIP"/>
</dbReference>
<dbReference type="Proteomes" id="UP001374579">
    <property type="component" value="Unassembled WGS sequence"/>
</dbReference>
<evidence type="ECO:0000256" key="3">
    <source>
        <dbReference type="ARBA" id="ARBA00022692"/>
    </source>
</evidence>